<gene>
    <name evidence="2" type="ORF">HUJ06_005541</name>
</gene>
<dbReference type="PANTHER" id="PTHR37908">
    <property type="entry name" value="TRANSMEMBRANE PROTEIN"/>
    <property type="match status" value="1"/>
</dbReference>
<keyword evidence="3" id="KW-1185">Reference proteome</keyword>
<evidence type="ECO:0000256" key="1">
    <source>
        <dbReference type="SAM" id="MobiDB-lite"/>
    </source>
</evidence>
<protein>
    <submittedName>
        <fullName evidence="2">Uncharacterized protein</fullName>
    </submittedName>
</protein>
<comment type="caution">
    <text evidence="2">The sequence shown here is derived from an EMBL/GenBank/DDBJ whole genome shotgun (WGS) entry which is preliminary data.</text>
</comment>
<reference evidence="2 3" key="1">
    <citation type="journal article" date="2020" name="Mol. Biol. Evol.">
        <title>Distinct Expression and Methylation Patterns for Genes with Different Fates following a Single Whole-Genome Duplication in Flowering Plants.</title>
        <authorList>
            <person name="Shi T."/>
            <person name="Rahmani R.S."/>
            <person name="Gugger P.F."/>
            <person name="Wang M."/>
            <person name="Li H."/>
            <person name="Zhang Y."/>
            <person name="Li Z."/>
            <person name="Wang Q."/>
            <person name="Van de Peer Y."/>
            <person name="Marchal K."/>
            <person name="Chen J."/>
        </authorList>
    </citation>
    <scope>NUCLEOTIDE SEQUENCE [LARGE SCALE GENOMIC DNA]</scope>
    <source>
        <tissue evidence="2">Leaf</tissue>
    </source>
</reference>
<name>A0A822YTM5_NELNU</name>
<evidence type="ECO:0000313" key="3">
    <source>
        <dbReference type="Proteomes" id="UP000607653"/>
    </source>
</evidence>
<organism evidence="2 3">
    <name type="scientific">Nelumbo nucifera</name>
    <name type="common">Sacred lotus</name>
    <dbReference type="NCBI Taxonomy" id="4432"/>
    <lineage>
        <taxon>Eukaryota</taxon>
        <taxon>Viridiplantae</taxon>
        <taxon>Streptophyta</taxon>
        <taxon>Embryophyta</taxon>
        <taxon>Tracheophyta</taxon>
        <taxon>Spermatophyta</taxon>
        <taxon>Magnoliopsida</taxon>
        <taxon>Proteales</taxon>
        <taxon>Nelumbonaceae</taxon>
        <taxon>Nelumbo</taxon>
    </lineage>
</organism>
<sequence>MNFSEICIAVKTLWKHYYFSYRGKVSILDLLISFCFLLQGNSNSKETVETMDYTDPGPNTNPRSGYLLSPPPPVPQG</sequence>
<dbReference type="Proteomes" id="UP000607653">
    <property type="component" value="Unassembled WGS sequence"/>
</dbReference>
<dbReference type="EMBL" id="DUZY01000004">
    <property type="protein sequence ID" value="DAD34901.1"/>
    <property type="molecule type" value="Genomic_DNA"/>
</dbReference>
<proteinExistence type="predicted"/>
<dbReference type="AlphaFoldDB" id="A0A822YTM5"/>
<accession>A0A822YTM5</accession>
<feature type="region of interest" description="Disordered" evidence="1">
    <location>
        <begin position="47"/>
        <end position="77"/>
    </location>
</feature>
<dbReference type="PANTHER" id="PTHR37908:SF3">
    <property type="entry name" value="TRANSMEMBRANE PROTEIN"/>
    <property type="match status" value="1"/>
</dbReference>
<evidence type="ECO:0000313" key="2">
    <source>
        <dbReference type="EMBL" id="DAD34901.1"/>
    </source>
</evidence>